<dbReference type="Gramene" id="Ma06_t15560.1">
    <property type="protein sequence ID" value="Ma06_p15560.1"/>
    <property type="gene ID" value="Ma06_g15560"/>
</dbReference>
<feature type="region of interest" description="Disordered" evidence="12">
    <location>
        <begin position="103"/>
        <end position="144"/>
    </location>
</feature>
<feature type="compositionally biased region" description="Basic residues" evidence="12">
    <location>
        <begin position="133"/>
        <end position="144"/>
    </location>
</feature>
<evidence type="ECO:0000256" key="7">
    <source>
        <dbReference type="ARBA" id="ARBA00022840"/>
    </source>
</evidence>
<evidence type="ECO:0000256" key="1">
    <source>
        <dbReference type="ARBA" id="ARBA00004162"/>
    </source>
</evidence>
<keyword evidence="4" id="KW-0808">Transferase</keyword>
<feature type="compositionally biased region" description="Basic and acidic residues" evidence="12">
    <location>
        <begin position="113"/>
        <end position="132"/>
    </location>
</feature>
<sequence length="144" mass="15997">MGAETSISSTTSRHPRWSASDWLHIRRTGGCNRLARPLMSRALDEGDHDALVDPEVGDDHDYKEMGRMTAGAAACTPHSASLTPRMSQQVVRALEGGVSVDELSEGGATWSERAVRVHDGDEKAGEHFDEPRRRRRQRAELKHR</sequence>
<proteinExistence type="predicted"/>
<dbReference type="InParanoid" id="A0A804JGL3"/>
<comment type="subcellular location">
    <subcellularLocation>
        <location evidence="1">Cell membrane</location>
        <topology evidence="1">Single-pass membrane protein</topology>
    </subcellularLocation>
</comment>
<keyword evidence="9" id="KW-0472">Membrane</keyword>
<dbReference type="PANTHER" id="PTHR47982">
    <property type="entry name" value="PROLINE-RICH RECEPTOR-LIKE PROTEIN KINASE PERK4"/>
    <property type="match status" value="1"/>
</dbReference>
<accession>A0A804JGL3</accession>
<evidence type="ECO:0000256" key="6">
    <source>
        <dbReference type="ARBA" id="ARBA00022741"/>
    </source>
</evidence>
<organism evidence="14 15">
    <name type="scientific">Musa acuminata subsp. malaccensis</name>
    <name type="common">Wild banana</name>
    <name type="synonym">Musa malaccensis</name>
    <dbReference type="NCBI Taxonomy" id="214687"/>
    <lineage>
        <taxon>Eukaryota</taxon>
        <taxon>Viridiplantae</taxon>
        <taxon>Streptophyta</taxon>
        <taxon>Embryophyta</taxon>
        <taxon>Tracheophyta</taxon>
        <taxon>Spermatophyta</taxon>
        <taxon>Magnoliopsida</taxon>
        <taxon>Liliopsida</taxon>
        <taxon>Zingiberales</taxon>
        <taxon>Musaceae</taxon>
        <taxon>Musa</taxon>
    </lineage>
</organism>
<dbReference type="EC" id="2.7.11.1" evidence="2"/>
<evidence type="ECO:0000256" key="8">
    <source>
        <dbReference type="ARBA" id="ARBA00022989"/>
    </source>
</evidence>
<evidence type="ECO:0000313" key="13">
    <source>
        <dbReference type="EMBL" id="CAG1846357.1"/>
    </source>
</evidence>
<dbReference type="EnsemblPlants" id="Ma06_t15560.1">
    <property type="protein sequence ID" value="Ma06_p15560.1"/>
    <property type="gene ID" value="Ma06_g15560"/>
</dbReference>
<evidence type="ECO:0000256" key="5">
    <source>
        <dbReference type="ARBA" id="ARBA00022692"/>
    </source>
</evidence>
<evidence type="ECO:0000256" key="11">
    <source>
        <dbReference type="ARBA" id="ARBA00048679"/>
    </source>
</evidence>
<name>A0A804JGL3_MUSAM</name>
<dbReference type="InterPro" id="IPR047117">
    <property type="entry name" value="PERK1-13-like"/>
</dbReference>
<dbReference type="EMBL" id="HG996471">
    <property type="protein sequence ID" value="CAG1846357.1"/>
    <property type="molecule type" value="Genomic_DNA"/>
</dbReference>
<evidence type="ECO:0000256" key="4">
    <source>
        <dbReference type="ARBA" id="ARBA00022679"/>
    </source>
</evidence>
<evidence type="ECO:0000256" key="2">
    <source>
        <dbReference type="ARBA" id="ARBA00012513"/>
    </source>
</evidence>
<reference evidence="13" key="1">
    <citation type="submission" date="2021-03" db="EMBL/GenBank/DDBJ databases">
        <authorList>
            <consortium name="Genoscope - CEA"/>
            <person name="William W."/>
        </authorList>
    </citation>
    <scope>NUCLEOTIDE SEQUENCE</scope>
    <source>
        <strain evidence="13">Doubled-haploid Pahang</strain>
    </source>
</reference>
<gene>
    <name evidence="13" type="ORF">GSMUA_161520.1</name>
</gene>
<dbReference type="GO" id="GO:0005886">
    <property type="term" value="C:plasma membrane"/>
    <property type="evidence" value="ECO:0007669"/>
    <property type="project" value="UniProtKB-SubCell"/>
</dbReference>
<evidence type="ECO:0000313" key="15">
    <source>
        <dbReference type="Proteomes" id="UP000012960"/>
    </source>
</evidence>
<reference evidence="14" key="2">
    <citation type="submission" date="2021-05" db="UniProtKB">
        <authorList>
            <consortium name="EnsemblPlants"/>
        </authorList>
    </citation>
    <scope>IDENTIFICATION</scope>
    <source>
        <strain evidence="14">subsp. malaccensis</strain>
    </source>
</reference>
<keyword evidence="6" id="KW-0547">Nucleotide-binding</keyword>
<keyword evidence="15" id="KW-1185">Reference proteome</keyword>
<keyword evidence="8" id="KW-1133">Transmembrane helix</keyword>
<dbReference type="PANTHER" id="PTHR47982:SF2">
    <property type="entry name" value="NON-SPECIFIC SERINE_THREONINE PROTEIN KINASE"/>
    <property type="match status" value="1"/>
</dbReference>
<comment type="catalytic activity">
    <reaction evidence="11">
        <text>L-seryl-[protein] + ATP = O-phospho-L-seryl-[protein] + ADP + H(+)</text>
        <dbReference type="Rhea" id="RHEA:17989"/>
        <dbReference type="Rhea" id="RHEA-COMP:9863"/>
        <dbReference type="Rhea" id="RHEA-COMP:11604"/>
        <dbReference type="ChEBI" id="CHEBI:15378"/>
        <dbReference type="ChEBI" id="CHEBI:29999"/>
        <dbReference type="ChEBI" id="CHEBI:30616"/>
        <dbReference type="ChEBI" id="CHEBI:83421"/>
        <dbReference type="ChEBI" id="CHEBI:456216"/>
        <dbReference type="EC" id="2.7.11.1"/>
    </reaction>
</comment>
<comment type="catalytic activity">
    <reaction evidence="10">
        <text>L-threonyl-[protein] + ATP = O-phospho-L-threonyl-[protein] + ADP + H(+)</text>
        <dbReference type="Rhea" id="RHEA:46608"/>
        <dbReference type="Rhea" id="RHEA-COMP:11060"/>
        <dbReference type="Rhea" id="RHEA-COMP:11605"/>
        <dbReference type="ChEBI" id="CHEBI:15378"/>
        <dbReference type="ChEBI" id="CHEBI:30013"/>
        <dbReference type="ChEBI" id="CHEBI:30616"/>
        <dbReference type="ChEBI" id="CHEBI:61977"/>
        <dbReference type="ChEBI" id="CHEBI:456216"/>
        <dbReference type="EC" id="2.7.11.1"/>
    </reaction>
</comment>
<protein>
    <recommendedName>
        <fullName evidence="2">non-specific serine/threonine protein kinase</fullName>
        <ecNumber evidence="2">2.7.11.1</ecNumber>
    </recommendedName>
</protein>
<keyword evidence="5" id="KW-0812">Transmembrane</keyword>
<dbReference type="GO" id="GO:0005524">
    <property type="term" value="F:ATP binding"/>
    <property type="evidence" value="ECO:0007669"/>
    <property type="project" value="UniProtKB-KW"/>
</dbReference>
<evidence type="ECO:0000256" key="3">
    <source>
        <dbReference type="ARBA" id="ARBA00022527"/>
    </source>
</evidence>
<dbReference type="GO" id="GO:0004674">
    <property type="term" value="F:protein serine/threonine kinase activity"/>
    <property type="evidence" value="ECO:0007669"/>
    <property type="project" value="UniProtKB-KW"/>
</dbReference>
<evidence type="ECO:0000256" key="12">
    <source>
        <dbReference type="SAM" id="MobiDB-lite"/>
    </source>
</evidence>
<dbReference type="Proteomes" id="UP000012960">
    <property type="component" value="Unplaced"/>
</dbReference>
<dbReference type="AlphaFoldDB" id="A0A804JGL3"/>
<keyword evidence="3" id="KW-0418">Kinase</keyword>
<keyword evidence="7" id="KW-0067">ATP-binding</keyword>
<evidence type="ECO:0000256" key="9">
    <source>
        <dbReference type="ARBA" id="ARBA00023136"/>
    </source>
</evidence>
<keyword evidence="3" id="KW-0723">Serine/threonine-protein kinase</keyword>
<evidence type="ECO:0000256" key="10">
    <source>
        <dbReference type="ARBA" id="ARBA00047899"/>
    </source>
</evidence>
<evidence type="ECO:0000313" key="14">
    <source>
        <dbReference type="EnsemblPlants" id="Ma06_p15560.1"/>
    </source>
</evidence>